<dbReference type="PROSITE" id="PS50850">
    <property type="entry name" value="MFS"/>
    <property type="match status" value="1"/>
</dbReference>
<organism evidence="7 8">
    <name type="scientific">Flaviflexus equikiangi</name>
    <dbReference type="NCBI Taxonomy" id="2758573"/>
    <lineage>
        <taxon>Bacteria</taxon>
        <taxon>Bacillati</taxon>
        <taxon>Actinomycetota</taxon>
        <taxon>Actinomycetes</taxon>
        <taxon>Actinomycetales</taxon>
        <taxon>Actinomycetaceae</taxon>
        <taxon>Flaviflexus</taxon>
    </lineage>
</organism>
<feature type="transmembrane region" description="Helical" evidence="5">
    <location>
        <begin position="400"/>
        <end position="423"/>
    </location>
</feature>
<keyword evidence="3 5" id="KW-1133">Transmembrane helix</keyword>
<sequence>MAKKPRKQFTASENAQRWLLWTATAIITCIAFEALAVTTAMPTVTRELDGEHLFALANGITLAAQLITTALAGQWVDAKGVKIPLFLGLTLFALGLLVCTAAPTIEIFTIGRLIQGLGGGLCVVPLYVLVGRLVPAPRQPKFFAFFSAAWVVPSLIGPAISGFLVQQAHWRWVFAIVPVLLIVILPAIIKVLSMLPGMEFTGSLSTIRSTAVIAIGAGGAAIVLQVMSGTESDSFTPLTFIIIGVAMVSAMAFIRPLLPKKTITLARGLPSTVAFRGIINGTFLGIEVYLPLMLQRVHDWNPFEAGLTLTVGSITWAMGSFVQARVIDPGKRQRLATWGSGILLLGAAGTIPVAWSSVSPVILIVSWALAGLGIGIAYPAMATHALALTPIERQGKTSSALQLSDTLGASLAIAVAGIVFAFVSGQGTAAFVTLLTVMTALAAFAFLVSFRVEPKVTSPGLTNSAPTR</sequence>
<feature type="transmembrane region" description="Helical" evidence="5">
    <location>
        <begin position="142"/>
        <end position="164"/>
    </location>
</feature>
<dbReference type="PANTHER" id="PTHR23501:SF154">
    <property type="entry name" value="MULTIDRUG-EFFLUX TRANSPORTER RV1634-RELATED"/>
    <property type="match status" value="1"/>
</dbReference>
<accession>A0ABS2TFH8</accession>
<dbReference type="InterPro" id="IPR020846">
    <property type="entry name" value="MFS_dom"/>
</dbReference>
<evidence type="ECO:0000256" key="3">
    <source>
        <dbReference type="ARBA" id="ARBA00022989"/>
    </source>
</evidence>
<feature type="transmembrane region" description="Helical" evidence="5">
    <location>
        <begin position="429"/>
        <end position="450"/>
    </location>
</feature>
<dbReference type="InterPro" id="IPR036259">
    <property type="entry name" value="MFS_trans_sf"/>
</dbReference>
<dbReference type="Pfam" id="PF07690">
    <property type="entry name" value="MFS_1"/>
    <property type="match status" value="1"/>
</dbReference>
<comment type="caution">
    <text evidence="7">The sequence shown here is derived from an EMBL/GenBank/DDBJ whole genome shotgun (WGS) entry which is preliminary data.</text>
</comment>
<dbReference type="Proteomes" id="UP000705983">
    <property type="component" value="Unassembled WGS sequence"/>
</dbReference>
<protein>
    <submittedName>
        <fullName evidence="7">MFS transporter</fullName>
    </submittedName>
</protein>
<dbReference type="InterPro" id="IPR011701">
    <property type="entry name" value="MFS"/>
</dbReference>
<feature type="transmembrane region" description="Helical" evidence="5">
    <location>
        <begin position="170"/>
        <end position="189"/>
    </location>
</feature>
<proteinExistence type="predicted"/>
<keyword evidence="8" id="KW-1185">Reference proteome</keyword>
<feature type="transmembrane region" description="Helical" evidence="5">
    <location>
        <begin position="110"/>
        <end position="130"/>
    </location>
</feature>
<feature type="transmembrane region" description="Helical" evidence="5">
    <location>
        <begin position="361"/>
        <end position="388"/>
    </location>
</feature>
<evidence type="ECO:0000256" key="2">
    <source>
        <dbReference type="ARBA" id="ARBA00022692"/>
    </source>
</evidence>
<keyword evidence="4 5" id="KW-0472">Membrane</keyword>
<keyword evidence="2 5" id="KW-0812">Transmembrane</keyword>
<comment type="subcellular location">
    <subcellularLocation>
        <location evidence="1">Cell membrane</location>
        <topology evidence="1">Multi-pass membrane protein</topology>
    </subcellularLocation>
</comment>
<feature type="transmembrane region" description="Helical" evidence="5">
    <location>
        <begin position="234"/>
        <end position="253"/>
    </location>
</feature>
<feature type="transmembrane region" description="Helical" evidence="5">
    <location>
        <begin position="273"/>
        <end position="293"/>
    </location>
</feature>
<name>A0ABS2TFH8_9ACTO</name>
<evidence type="ECO:0000313" key="7">
    <source>
        <dbReference type="EMBL" id="MBM9433392.1"/>
    </source>
</evidence>
<feature type="transmembrane region" description="Helical" evidence="5">
    <location>
        <begin position="85"/>
        <end position="104"/>
    </location>
</feature>
<gene>
    <name evidence="7" type="ORF">JVW63_06755</name>
</gene>
<reference evidence="8" key="1">
    <citation type="submission" date="2021-02" db="EMBL/GenBank/DDBJ databases">
        <title>Leucobacter sp. CX169.</title>
        <authorList>
            <person name="Cheng Y."/>
        </authorList>
    </citation>
    <scope>NUCLEOTIDE SEQUENCE [LARGE SCALE GENOMIC DNA]</scope>
    <source>
        <strain evidence="8">JY899</strain>
    </source>
</reference>
<dbReference type="SUPFAM" id="SSF103473">
    <property type="entry name" value="MFS general substrate transporter"/>
    <property type="match status" value="1"/>
</dbReference>
<dbReference type="Gene3D" id="1.20.1250.20">
    <property type="entry name" value="MFS general substrate transporter like domains"/>
    <property type="match status" value="2"/>
</dbReference>
<evidence type="ECO:0000256" key="1">
    <source>
        <dbReference type="ARBA" id="ARBA00004651"/>
    </source>
</evidence>
<evidence type="ECO:0000313" key="8">
    <source>
        <dbReference type="Proteomes" id="UP000705983"/>
    </source>
</evidence>
<feature type="transmembrane region" description="Helical" evidence="5">
    <location>
        <begin position="335"/>
        <end position="355"/>
    </location>
</feature>
<feature type="transmembrane region" description="Helical" evidence="5">
    <location>
        <begin position="210"/>
        <end position="228"/>
    </location>
</feature>
<feature type="transmembrane region" description="Helical" evidence="5">
    <location>
        <begin position="53"/>
        <end position="73"/>
    </location>
</feature>
<evidence type="ECO:0000256" key="4">
    <source>
        <dbReference type="ARBA" id="ARBA00023136"/>
    </source>
</evidence>
<evidence type="ECO:0000259" key="6">
    <source>
        <dbReference type="PROSITE" id="PS50850"/>
    </source>
</evidence>
<feature type="transmembrane region" description="Helical" evidence="5">
    <location>
        <begin position="305"/>
        <end position="323"/>
    </location>
</feature>
<feature type="transmembrane region" description="Helical" evidence="5">
    <location>
        <begin position="20"/>
        <end position="41"/>
    </location>
</feature>
<dbReference type="EMBL" id="JAFFJS010000003">
    <property type="protein sequence ID" value="MBM9433392.1"/>
    <property type="molecule type" value="Genomic_DNA"/>
</dbReference>
<dbReference type="PANTHER" id="PTHR23501">
    <property type="entry name" value="MAJOR FACILITATOR SUPERFAMILY"/>
    <property type="match status" value="1"/>
</dbReference>
<dbReference type="RefSeq" id="WP_187996689.1">
    <property type="nucleotide sequence ID" value="NZ_JACEXG010000003.1"/>
</dbReference>
<feature type="domain" description="Major facilitator superfamily (MFS) profile" evidence="6">
    <location>
        <begin position="19"/>
        <end position="457"/>
    </location>
</feature>
<evidence type="ECO:0000256" key="5">
    <source>
        <dbReference type="SAM" id="Phobius"/>
    </source>
</evidence>